<gene>
    <name evidence="4" type="ORF">ONZ51_g2548</name>
</gene>
<proteinExistence type="predicted"/>
<evidence type="ECO:0000256" key="1">
    <source>
        <dbReference type="SAM" id="MobiDB-lite"/>
    </source>
</evidence>
<dbReference type="AlphaFoldDB" id="A0AAD7TZE8"/>
<keyword evidence="2" id="KW-0472">Membrane</keyword>
<dbReference type="EMBL" id="JAPEVG010000040">
    <property type="protein sequence ID" value="KAJ8490067.1"/>
    <property type="molecule type" value="Genomic_DNA"/>
</dbReference>
<comment type="caution">
    <text evidence="4">The sequence shown here is derived from an EMBL/GenBank/DDBJ whole genome shotgun (WGS) entry which is preliminary data.</text>
</comment>
<keyword evidence="2" id="KW-0812">Transmembrane</keyword>
<dbReference type="InterPro" id="IPR045339">
    <property type="entry name" value="DUF6534"/>
</dbReference>
<feature type="transmembrane region" description="Helical" evidence="2">
    <location>
        <begin position="256"/>
        <end position="276"/>
    </location>
</feature>
<feature type="compositionally biased region" description="Polar residues" evidence="1">
    <location>
        <begin position="291"/>
        <end position="304"/>
    </location>
</feature>
<evidence type="ECO:0000313" key="4">
    <source>
        <dbReference type="EMBL" id="KAJ8490067.1"/>
    </source>
</evidence>
<feature type="domain" description="DUF6534" evidence="3">
    <location>
        <begin position="194"/>
        <end position="281"/>
    </location>
</feature>
<organism evidence="4 5">
    <name type="scientific">Trametes cubensis</name>
    <dbReference type="NCBI Taxonomy" id="1111947"/>
    <lineage>
        <taxon>Eukaryota</taxon>
        <taxon>Fungi</taxon>
        <taxon>Dikarya</taxon>
        <taxon>Basidiomycota</taxon>
        <taxon>Agaricomycotina</taxon>
        <taxon>Agaricomycetes</taxon>
        <taxon>Polyporales</taxon>
        <taxon>Polyporaceae</taxon>
        <taxon>Trametes</taxon>
    </lineage>
</organism>
<reference evidence="4" key="1">
    <citation type="submission" date="2022-11" db="EMBL/GenBank/DDBJ databases">
        <title>Genome Sequence of Cubamyces cubensis.</title>
        <authorList>
            <person name="Buettner E."/>
        </authorList>
    </citation>
    <scope>NUCLEOTIDE SEQUENCE</scope>
    <source>
        <strain evidence="4">MPL-01</strain>
    </source>
</reference>
<feature type="region of interest" description="Disordered" evidence="1">
    <location>
        <begin position="283"/>
        <end position="317"/>
    </location>
</feature>
<feature type="transmembrane region" description="Helical" evidence="2">
    <location>
        <begin position="229"/>
        <end position="250"/>
    </location>
</feature>
<sequence>MPSVANDTIPSATSPAPPKVPALDNTFGAIQLGTFVGLIVYGITLHQYYRYIRSYPGDSRVLKCLVFVVVDMDNSVEHAYMVRIHTYRFEIQTRAHVSTSYYYLTTNYFHPEVLENGVWSLNLLPVSSAVVMLAAQSFFARRVWILGRGFRPLVIVVSMLCVAEFAASTEAFTQYSFAKFSHYTWLVSTGFTLAMAADWVLMFVLIYILHSNRTGFQSTDSMIDLMILYTVNTGVLTGIVDLLSVIFAFYAPRHLIYIALGIVGKKLYATTLLAALNSRNSLKTHGHQKSPYGNSISREPVSTRNGHRFESTHVSSS</sequence>
<evidence type="ECO:0000259" key="3">
    <source>
        <dbReference type="Pfam" id="PF20152"/>
    </source>
</evidence>
<dbReference type="Pfam" id="PF20152">
    <property type="entry name" value="DUF6534"/>
    <property type="match status" value="1"/>
</dbReference>
<protein>
    <recommendedName>
        <fullName evidence="3">DUF6534 domain-containing protein</fullName>
    </recommendedName>
</protein>
<feature type="transmembrane region" description="Helical" evidence="2">
    <location>
        <begin position="185"/>
        <end position="209"/>
    </location>
</feature>
<evidence type="ECO:0000313" key="5">
    <source>
        <dbReference type="Proteomes" id="UP001215151"/>
    </source>
</evidence>
<name>A0AAD7TZE8_9APHY</name>
<keyword evidence="5" id="KW-1185">Reference proteome</keyword>
<keyword evidence="2" id="KW-1133">Transmembrane helix</keyword>
<dbReference type="PANTHER" id="PTHR40465:SF1">
    <property type="entry name" value="DUF6534 DOMAIN-CONTAINING PROTEIN"/>
    <property type="match status" value="1"/>
</dbReference>
<evidence type="ECO:0000256" key="2">
    <source>
        <dbReference type="SAM" id="Phobius"/>
    </source>
</evidence>
<accession>A0AAD7TZE8</accession>
<feature type="transmembrane region" description="Helical" evidence="2">
    <location>
        <begin position="152"/>
        <end position="173"/>
    </location>
</feature>
<dbReference type="Proteomes" id="UP001215151">
    <property type="component" value="Unassembled WGS sequence"/>
</dbReference>
<dbReference type="PANTHER" id="PTHR40465">
    <property type="entry name" value="CHROMOSOME 1, WHOLE GENOME SHOTGUN SEQUENCE"/>
    <property type="match status" value="1"/>
</dbReference>
<feature type="transmembrane region" description="Helical" evidence="2">
    <location>
        <begin position="29"/>
        <end position="49"/>
    </location>
</feature>